<name>A0A1I8ENM3_WUCBA</name>
<feature type="compositionally biased region" description="Basic residues" evidence="1">
    <location>
        <begin position="54"/>
        <end position="76"/>
    </location>
</feature>
<evidence type="ECO:0000313" key="4">
    <source>
        <dbReference type="WBParaSite" id="mrna-Wban_10727"/>
    </source>
</evidence>
<dbReference type="WBParaSite" id="mrna-Wban_10727">
    <property type="protein sequence ID" value="mrna-Wban_10727"/>
    <property type="gene ID" value="Wban_10727"/>
</dbReference>
<evidence type="ECO:0000313" key="3">
    <source>
        <dbReference type="WBParaSite" id="maker-PairedContig_3572-snap-gene-0.5-mRNA-1"/>
    </source>
</evidence>
<reference evidence="2" key="2">
    <citation type="journal article" date="2016" name="Mol. Ecol.">
        <title>Population genomics of the filarial nematode parasite Wuchereria bancrofti from mosquitoes.</title>
        <authorList>
            <person name="Small S.T."/>
            <person name="Reimer L.J."/>
            <person name="Tisch D.J."/>
            <person name="King C.L."/>
            <person name="Christensen B.M."/>
            <person name="Siba P.M."/>
            <person name="Kazura J.W."/>
            <person name="Serre D."/>
            <person name="Zimmerman P.A."/>
        </authorList>
    </citation>
    <scope>NUCLEOTIDE SEQUENCE</scope>
    <source>
        <strain evidence="2">pt0022</strain>
    </source>
</reference>
<sequence length="76" mass="8991">MPKKTFQKDAKQNRSKKMSAPTELGNTRNVLKKHAAKLTEAKKRLKERNATFEKKRKNLIRKRNKYANHRGKSKKK</sequence>
<evidence type="ECO:0000256" key="1">
    <source>
        <dbReference type="SAM" id="MobiDB-lite"/>
    </source>
</evidence>
<dbReference type="Proteomes" id="UP000093561">
    <property type="component" value="Unassembled WGS sequence"/>
</dbReference>
<dbReference type="WBParaSite" id="maker-PairedContig_3572-snap-gene-0.5-mRNA-1">
    <property type="protein sequence ID" value="maker-PairedContig_3572-snap-gene-0.5-mRNA-1"/>
    <property type="gene ID" value="maker-PairedContig_3572-snap-gene-0.5"/>
</dbReference>
<organism evidence="3">
    <name type="scientific">Wuchereria bancrofti</name>
    <dbReference type="NCBI Taxonomy" id="6293"/>
    <lineage>
        <taxon>Eukaryota</taxon>
        <taxon>Metazoa</taxon>
        <taxon>Ecdysozoa</taxon>
        <taxon>Nematoda</taxon>
        <taxon>Chromadorea</taxon>
        <taxon>Rhabditida</taxon>
        <taxon>Spirurina</taxon>
        <taxon>Spiruromorpha</taxon>
        <taxon>Filarioidea</taxon>
        <taxon>Onchocercidae</taxon>
        <taxon>Wuchereria</taxon>
    </lineage>
</organism>
<feature type="compositionally biased region" description="Basic and acidic residues" evidence="1">
    <location>
        <begin position="1"/>
        <end position="12"/>
    </location>
</feature>
<reference evidence="3" key="3">
    <citation type="submission" date="2016-11" db="UniProtKB">
        <authorList>
            <consortium name="WormBaseParasite"/>
        </authorList>
    </citation>
    <scope>IDENTIFICATION</scope>
    <source>
        <strain evidence="3 4">pt0022</strain>
    </source>
</reference>
<feature type="compositionally biased region" description="Basic and acidic residues" evidence="1">
    <location>
        <begin position="37"/>
        <end position="53"/>
    </location>
</feature>
<feature type="region of interest" description="Disordered" evidence="1">
    <location>
        <begin position="1"/>
        <end position="76"/>
    </location>
</feature>
<protein>
    <submittedName>
        <fullName evidence="3 4">Uncharacterized protein</fullName>
    </submittedName>
</protein>
<dbReference type="AlphaFoldDB" id="A0A1I8ENM3"/>
<reference evidence="2" key="1">
    <citation type="submission" date="2015-03" db="EMBL/GenBank/DDBJ databases">
        <title>Wuchereria bancrofti Genome Sequencing Papua New Guinea Strain.</title>
        <authorList>
            <person name="Small S.T."/>
            <person name="Serre D."/>
            <person name="Zimmerman P.A."/>
        </authorList>
    </citation>
    <scope>NUCLEOTIDE SEQUENCE [LARGE SCALE GENOMIC DNA]</scope>
    <source>
        <strain evidence="2">pt0022</strain>
    </source>
</reference>
<evidence type="ECO:0000313" key="2">
    <source>
        <dbReference type="Proteomes" id="UP000093561"/>
    </source>
</evidence>
<proteinExistence type="predicted"/>
<accession>A0A1I8ENM3</accession>